<accession>A0ABQ1RSC4</accession>
<name>A0ABQ1RSC4_9MICO</name>
<feature type="domain" description="Alpha-L-glutamate ligase-related protein ATP-grasp" evidence="1">
    <location>
        <begin position="123"/>
        <end position="316"/>
    </location>
</feature>
<gene>
    <name evidence="2" type="ORF">GCM10007269_20890</name>
</gene>
<organism evidence="2 3">
    <name type="scientific">Microbacterium murale</name>
    <dbReference type="NCBI Taxonomy" id="1081040"/>
    <lineage>
        <taxon>Bacteria</taxon>
        <taxon>Bacillati</taxon>
        <taxon>Actinomycetota</taxon>
        <taxon>Actinomycetes</taxon>
        <taxon>Micrococcales</taxon>
        <taxon>Microbacteriaceae</taxon>
        <taxon>Microbacterium</taxon>
    </lineage>
</organism>
<comment type="caution">
    <text evidence="2">The sequence shown here is derived from an EMBL/GenBank/DDBJ whole genome shotgun (WGS) entry which is preliminary data.</text>
</comment>
<proteinExistence type="predicted"/>
<evidence type="ECO:0000313" key="3">
    <source>
        <dbReference type="Proteomes" id="UP000629365"/>
    </source>
</evidence>
<dbReference type="RefSeq" id="WP_188436516.1">
    <property type="nucleotide sequence ID" value="NZ_BMCM01000003.1"/>
</dbReference>
<dbReference type="EMBL" id="BMCM01000003">
    <property type="protein sequence ID" value="GGD77711.1"/>
    <property type="molecule type" value="Genomic_DNA"/>
</dbReference>
<evidence type="ECO:0000313" key="2">
    <source>
        <dbReference type="EMBL" id="GGD77711.1"/>
    </source>
</evidence>
<dbReference type="SUPFAM" id="SSF56059">
    <property type="entry name" value="Glutathione synthetase ATP-binding domain-like"/>
    <property type="match status" value="1"/>
</dbReference>
<evidence type="ECO:0000259" key="1">
    <source>
        <dbReference type="Pfam" id="PF14397"/>
    </source>
</evidence>
<keyword evidence="3" id="KW-1185">Reference proteome</keyword>
<reference evidence="3" key="1">
    <citation type="journal article" date="2019" name="Int. J. Syst. Evol. Microbiol.">
        <title>The Global Catalogue of Microorganisms (GCM) 10K type strain sequencing project: providing services to taxonomists for standard genome sequencing and annotation.</title>
        <authorList>
            <consortium name="The Broad Institute Genomics Platform"/>
            <consortium name="The Broad Institute Genome Sequencing Center for Infectious Disease"/>
            <person name="Wu L."/>
            <person name="Ma J."/>
        </authorList>
    </citation>
    <scope>NUCLEOTIDE SEQUENCE [LARGE SCALE GENOMIC DNA]</scope>
    <source>
        <strain evidence="3">CCM 7640</strain>
    </source>
</reference>
<sequence>MDQKRLRIRYLFDRARRLNPTQLFELAHQVKKVSKAPLPVIIGDMLWCSVRYEMGFRDYVVWDIRILNARERATWMTHPKAFRLNRTLNGPDSKIILGDKMRFLTDFADLTGREWIDAAAADDDELRAFIDRHPRVIAKPAAGEGGAGIGIYETADVSDVAAWRTLLVERDQTLLEEVLTQHDDLNKLYPDSVNTVRMITYRDPADELHVIASVLRIGNGAVIDNFASGGMFTMLDDDGVALYPGVDKQSNIYHQHPATGTTIKGLQVPFYPEVVDMIAEAAKRLPTVPYVGWDIAITPEGPALIEANHNSSVFQMKPSASGIRTGLLYRYRDAIGADVVDNKR</sequence>
<protein>
    <recommendedName>
        <fullName evidence="1">Alpha-L-glutamate ligase-related protein ATP-grasp domain-containing protein</fullName>
    </recommendedName>
</protein>
<dbReference type="Pfam" id="PF14397">
    <property type="entry name" value="ATPgrasp_ST"/>
    <property type="match status" value="1"/>
</dbReference>
<dbReference type="Proteomes" id="UP000629365">
    <property type="component" value="Unassembled WGS sequence"/>
</dbReference>
<dbReference type="InterPro" id="IPR039523">
    <property type="entry name" value="RimK-rel_E_lig_ATP-grasp"/>
</dbReference>